<dbReference type="GO" id="GO:0016747">
    <property type="term" value="F:acyltransferase activity, transferring groups other than amino-acyl groups"/>
    <property type="evidence" value="ECO:0007669"/>
    <property type="project" value="InterPro"/>
</dbReference>
<protein>
    <recommendedName>
        <fullName evidence="1">N-acetyltransferase domain-containing protein</fullName>
    </recommendedName>
</protein>
<evidence type="ECO:0000259" key="1">
    <source>
        <dbReference type="PROSITE" id="PS51186"/>
    </source>
</evidence>
<dbReference type="HOGENOM" id="CLU_114564_0_1_9"/>
<dbReference type="PROSITE" id="PS51186">
    <property type="entry name" value="GNAT"/>
    <property type="match status" value="1"/>
</dbReference>
<dbReference type="SUPFAM" id="SSF55729">
    <property type="entry name" value="Acyl-CoA N-acyltransferases (Nat)"/>
    <property type="match status" value="1"/>
</dbReference>
<feature type="domain" description="N-acetyltransferase" evidence="1">
    <location>
        <begin position="3"/>
        <end position="155"/>
    </location>
</feature>
<evidence type="ECO:0000313" key="3">
    <source>
        <dbReference type="Proteomes" id="UP000013911"/>
    </source>
</evidence>
<accession>R7Z9C9</accession>
<comment type="caution">
    <text evidence="2">The sequence shown here is derived from an EMBL/GenBank/DDBJ whole genome shotgun (WGS) entry which is preliminary data.</text>
</comment>
<dbReference type="AlphaFoldDB" id="R7Z9C9"/>
<gene>
    <name evidence="2" type="ORF">H131_20297</name>
</gene>
<dbReference type="Gene3D" id="3.40.630.30">
    <property type="match status" value="1"/>
</dbReference>
<sequence>MQLFVKEMNKKLASELLQWTYHAPYDFYNNECTTETLKEILDNPYYAIVNDNEELVGYFCTGTSAQVPSGHEVDAYMGNGVDIGIGMKPDLTGKGFGTVFFSFILSHVQQKEHAPLRLTVAKFNNRAIHLYEKLGFEKKLAFNHQTTRFITMLKK</sequence>
<dbReference type="Proteomes" id="UP000013911">
    <property type="component" value="Unassembled WGS sequence"/>
</dbReference>
<evidence type="ECO:0000313" key="2">
    <source>
        <dbReference type="EMBL" id="EON70609.1"/>
    </source>
</evidence>
<dbReference type="RefSeq" id="WP_010860960.1">
    <property type="nucleotide sequence ID" value="NZ_KB933406.1"/>
</dbReference>
<dbReference type="Pfam" id="PF00583">
    <property type="entry name" value="Acetyltransf_1"/>
    <property type="match status" value="1"/>
</dbReference>
<dbReference type="eggNOG" id="COG1670">
    <property type="taxonomic scope" value="Bacteria"/>
</dbReference>
<proteinExistence type="predicted"/>
<dbReference type="PATRIC" id="fig|1285586.5.peg.4230"/>
<dbReference type="InterPro" id="IPR016181">
    <property type="entry name" value="Acyl_CoA_acyltransferase"/>
</dbReference>
<reference evidence="2 3" key="1">
    <citation type="submission" date="2013-04" db="EMBL/GenBank/DDBJ databases">
        <title>Draft genome of the heavy metal tolerant bacterium Lysinibacillus sphaericus strain OT4b.31.</title>
        <authorList>
            <person name="Pena-Montenegro T.D."/>
            <person name="Dussan J."/>
        </authorList>
    </citation>
    <scope>NUCLEOTIDE SEQUENCE [LARGE SCALE GENOMIC DNA]</scope>
    <source>
        <strain evidence="2 3">OT4b.31</strain>
    </source>
</reference>
<name>R7Z9C9_LYSSH</name>
<organism evidence="2 3">
    <name type="scientific">Lysinibacillus sphaericus OT4b.31</name>
    <dbReference type="NCBI Taxonomy" id="1285586"/>
    <lineage>
        <taxon>Bacteria</taxon>
        <taxon>Bacillati</taxon>
        <taxon>Bacillota</taxon>
        <taxon>Bacilli</taxon>
        <taxon>Bacillales</taxon>
        <taxon>Bacillaceae</taxon>
        <taxon>Lysinibacillus</taxon>
    </lineage>
</organism>
<dbReference type="InterPro" id="IPR000182">
    <property type="entry name" value="GNAT_dom"/>
</dbReference>
<dbReference type="EMBL" id="AQPX01000031">
    <property type="protein sequence ID" value="EON70609.1"/>
    <property type="molecule type" value="Genomic_DNA"/>
</dbReference>